<name>A0A9J5WPP3_SOLCO</name>
<gene>
    <name evidence="1" type="ORF">H5410_057435</name>
</gene>
<sequence>MENAKNIKKKLQLENEILQEQLYCATHKFNLLAVQTEELKVKFKRLKELAKTQEVEEHMEIEGQSFHSYDHDFSGSAADIDVDQYLNLDKIKFFPSKNNYM</sequence>
<dbReference type="AlphaFoldDB" id="A0A9J5WPP3"/>
<keyword evidence="2" id="KW-1185">Reference proteome</keyword>
<dbReference type="EMBL" id="JACXVP010000011">
    <property type="protein sequence ID" value="KAG5577301.1"/>
    <property type="molecule type" value="Genomic_DNA"/>
</dbReference>
<reference evidence="1 2" key="1">
    <citation type="submission" date="2020-09" db="EMBL/GenBank/DDBJ databases">
        <title>De no assembly of potato wild relative species, Solanum commersonii.</title>
        <authorList>
            <person name="Cho K."/>
        </authorList>
    </citation>
    <scope>NUCLEOTIDE SEQUENCE [LARGE SCALE GENOMIC DNA]</scope>
    <source>
        <strain evidence="1">LZ3.2</strain>
        <tissue evidence="1">Leaf</tissue>
    </source>
</reference>
<proteinExistence type="predicted"/>
<evidence type="ECO:0000313" key="1">
    <source>
        <dbReference type="EMBL" id="KAG5577301.1"/>
    </source>
</evidence>
<dbReference type="Proteomes" id="UP000824120">
    <property type="component" value="Chromosome 11"/>
</dbReference>
<comment type="caution">
    <text evidence="1">The sequence shown here is derived from an EMBL/GenBank/DDBJ whole genome shotgun (WGS) entry which is preliminary data.</text>
</comment>
<accession>A0A9J5WPP3</accession>
<organism evidence="1 2">
    <name type="scientific">Solanum commersonii</name>
    <name type="common">Commerson's wild potato</name>
    <name type="synonym">Commerson's nightshade</name>
    <dbReference type="NCBI Taxonomy" id="4109"/>
    <lineage>
        <taxon>Eukaryota</taxon>
        <taxon>Viridiplantae</taxon>
        <taxon>Streptophyta</taxon>
        <taxon>Embryophyta</taxon>
        <taxon>Tracheophyta</taxon>
        <taxon>Spermatophyta</taxon>
        <taxon>Magnoliopsida</taxon>
        <taxon>eudicotyledons</taxon>
        <taxon>Gunneridae</taxon>
        <taxon>Pentapetalae</taxon>
        <taxon>asterids</taxon>
        <taxon>lamiids</taxon>
        <taxon>Solanales</taxon>
        <taxon>Solanaceae</taxon>
        <taxon>Solanoideae</taxon>
        <taxon>Solaneae</taxon>
        <taxon>Solanum</taxon>
    </lineage>
</organism>
<protein>
    <submittedName>
        <fullName evidence="1">Uncharacterized protein</fullName>
    </submittedName>
</protein>
<evidence type="ECO:0000313" key="2">
    <source>
        <dbReference type="Proteomes" id="UP000824120"/>
    </source>
</evidence>